<evidence type="ECO:0000313" key="3">
    <source>
        <dbReference type="Proteomes" id="UP000614982"/>
    </source>
</evidence>
<dbReference type="Proteomes" id="UP000614982">
    <property type="component" value="Unassembled WGS sequence"/>
</dbReference>
<proteinExistence type="predicted"/>
<keyword evidence="1" id="KW-0812">Transmembrane</keyword>
<feature type="transmembrane region" description="Helical" evidence="1">
    <location>
        <begin position="20"/>
        <end position="45"/>
    </location>
</feature>
<protein>
    <submittedName>
        <fullName evidence="2">Uncharacterized protein</fullName>
    </submittedName>
</protein>
<keyword evidence="1" id="KW-1133">Transmembrane helix</keyword>
<name>A0ABQ1DUS4_PSECI</name>
<accession>A0ABQ1DUS4</accession>
<keyword evidence="3" id="KW-1185">Reference proteome</keyword>
<dbReference type="EMBL" id="BLWA01000021">
    <property type="protein sequence ID" value="GFM94770.1"/>
    <property type="molecule type" value="Genomic_DNA"/>
</dbReference>
<gene>
    <name evidence="2" type="ORF">PSCICP_47420</name>
</gene>
<evidence type="ECO:0000313" key="2">
    <source>
        <dbReference type="EMBL" id="GFM94770.1"/>
    </source>
</evidence>
<comment type="caution">
    <text evidence="2">The sequence shown here is derived from an EMBL/GenBank/DDBJ whole genome shotgun (WGS) entry which is preliminary data.</text>
</comment>
<sequence>MAVPMKLAVATRVGELVGGVWVSSFSLRVAVLVMRISLTVILPAVRGAQRQMFILVIVGAALIRLARLGWRAMAALVDGSVS</sequence>
<reference evidence="2 3" key="1">
    <citation type="submission" date="2020-05" db="EMBL/GenBank/DDBJ databases">
        <title>Genetic diversity of Pseudomonas cichorii.</title>
        <authorList>
            <person name="Tani S."/>
            <person name="Yagi H."/>
            <person name="Hashimoto S."/>
            <person name="Iiyama K."/>
            <person name="Furuya N."/>
        </authorList>
    </citation>
    <scope>NUCLEOTIDE SEQUENCE [LARGE SCALE GENOMIC DNA]</scope>
    <source>
        <strain evidence="2 3">LMG 2162</strain>
    </source>
</reference>
<evidence type="ECO:0000256" key="1">
    <source>
        <dbReference type="SAM" id="Phobius"/>
    </source>
</evidence>
<feature type="transmembrane region" description="Helical" evidence="1">
    <location>
        <begin position="52"/>
        <end position="70"/>
    </location>
</feature>
<keyword evidence="1" id="KW-0472">Membrane</keyword>
<organism evidence="2 3">
    <name type="scientific">Pseudomonas cichorii</name>
    <dbReference type="NCBI Taxonomy" id="36746"/>
    <lineage>
        <taxon>Bacteria</taxon>
        <taxon>Pseudomonadati</taxon>
        <taxon>Pseudomonadota</taxon>
        <taxon>Gammaproteobacteria</taxon>
        <taxon>Pseudomonadales</taxon>
        <taxon>Pseudomonadaceae</taxon>
        <taxon>Pseudomonas</taxon>
    </lineage>
</organism>